<feature type="region of interest" description="Disordered" evidence="1">
    <location>
        <begin position="1078"/>
        <end position="1138"/>
    </location>
</feature>
<accession>A0A5C3P416</accession>
<feature type="compositionally biased region" description="Acidic residues" evidence="1">
    <location>
        <begin position="744"/>
        <end position="770"/>
    </location>
</feature>
<feature type="region of interest" description="Disordered" evidence="1">
    <location>
        <begin position="1001"/>
        <end position="1056"/>
    </location>
</feature>
<feature type="compositionally biased region" description="Low complexity" evidence="1">
    <location>
        <begin position="85"/>
        <end position="95"/>
    </location>
</feature>
<feature type="compositionally biased region" description="Polar residues" evidence="1">
    <location>
        <begin position="329"/>
        <end position="339"/>
    </location>
</feature>
<protein>
    <submittedName>
        <fullName evidence="2">Uncharacterized protein</fullName>
    </submittedName>
</protein>
<feature type="compositionally biased region" description="Low complexity" evidence="1">
    <location>
        <begin position="1294"/>
        <end position="1305"/>
    </location>
</feature>
<sequence>MENIPPSDMNGDNIPTLDELLRPSSKRNAKASRQKRLPALNPRREDEDSQPESGLLTPPSSLTQEDDMDASRMLFSPPPEEVLRNVRNSASRARSLPIQQQPFTPSLLADPPAAAPKRKRHPHNRSASHTAVDSIVNDASSSSIVVTEATPNPKPRKQSKRGTPSRQQSELSEEPTTPTRATSQRRGESPTKLSLYVSPHRTNPEADYLPPIPVISRQTVSARRRSTTPIPPYEPPRERFTPPREIVHTPPGATRSPERMTKSSKRKSVTSKNTKKLVLTIKKEPPEIDLSLPPPPPSPSDDPLLLKGKPVQPRKPKLRVEPIAPFAVATSTPTHARQTPSIASSSPGSPESSRLGRIPSLNASMDLSLQDDDDSMDEGFDGPPLFNFNNAQEDSGVWDDSDDSDDDEFDHTGEYTGRFKILTVPTKADPPSSCTRSRQDAWGNPSSPFPGSGGRKRSLPSISSPPLRAVDVETTGSISSSPDEEDVFFLDTPMAADTTIRAEFEEGSSGQTMDDDHTMEVPETLPVESPVRSPSPLPIVDVEDITIEQDTSIHHVRFTAVRDSQEDVSMEIEDDSAEGIQPEHDAEMSEEVAAPAGDLVADNHYDSDSSDEETVDRELSREPGYHSESDEEERDTRPAPPLFPTPQRPSEPGRSISPQTVSPQAGPSRPRGFLSITSPLRRQKSPQIPATQTWDAFPMPSIDGVLATPTVAAPESTTTNEESPESPRSRVRTQTSEETVVGDQMEEDGAPDADVATDVEDGSGDESEDIDDDVVKITSGDPRVAARAAAILKMHDYDFIIRDPSRKPRHSSVDSVLRKARRKSLMDGGVNKGTPVRRRRTLGGVIGDKVFIPGSPLMTMPQLLHEAELSVEQRERTLHTPSRKESFASDTSFKLPLPVDSPMFETPGPRRAYPRPTFNPSGPRGWGKDDWKLLDACFTDERIALGSNKRIGEATLAPVEDVVLDNVVNRFLDYTGGIPQDECWPGWTREDLLRRTLALQRKQRAGKGAPPTPNGRFGSTALSEVPDFTPLPSRQSSMQPGYGRGESTSSAQRTKPAVPASLLAPRYSHLLNEAIAVSRNESTPSKPVEYRSASVPAPEQRSVSLPPQSPALAQRSESEAPEAGDADTSMEVPQSLAQRSIATRMKGFFWSYLPRATKPAGLKKPAGPAHPGLPIPPPELFQKPRSVSTPASKPIAKPVPPKDLVHLHHAPPPKPSMIPRPVQQKPKRLVELHPAPPPESRPRSSLSTVSDRRSSSGSVRDLVKTFESLEKQQERERIEEAARLRRVKSVGEWAAAAGTRGQAQGKKPGWR</sequence>
<feature type="compositionally biased region" description="Acidic residues" evidence="1">
    <location>
        <begin position="396"/>
        <end position="409"/>
    </location>
</feature>
<dbReference type="STRING" id="1314778.A0A5C3P416"/>
<feature type="region of interest" description="Disordered" evidence="1">
    <location>
        <begin position="1"/>
        <end position="468"/>
    </location>
</feature>
<reference evidence="2 3" key="1">
    <citation type="journal article" date="2019" name="Nat. Ecol. Evol.">
        <title>Megaphylogeny resolves global patterns of mushroom evolution.</title>
        <authorList>
            <person name="Varga T."/>
            <person name="Krizsan K."/>
            <person name="Foldi C."/>
            <person name="Dima B."/>
            <person name="Sanchez-Garcia M."/>
            <person name="Sanchez-Ramirez S."/>
            <person name="Szollosi G.J."/>
            <person name="Szarkandi J.G."/>
            <person name="Papp V."/>
            <person name="Albert L."/>
            <person name="Andreopoulos W."/>
            <person name="Angelini C."/>
            <person name="Antonin V."/>
            <person name="Barry K.W."/>
            <person name="Bougher N.L."/>
            <person name="Buchanan P."/>
            <person name="Buyck B."/>
            <person name="Bense V."/>
            <person name="Catcheside P."/>
            <person name="Chovatia M."/>
            <person name="Cooper J."/>
            <person name="Damon W."/>
            <person name="Desjardin D."/>
            <person name="Finy P."/>
            <person name="Geml J."/>
            <person name="Haridas S."/>
            <person name="Hughes K."/>
            <person name="Justo A."/>
            <person name="Karasinski D."/>
            <person name="Kautmanova I."/>
            <person name="Kiss B."/>
            <person name="Kocsube S."/>
            <person name="Kotiranta H."/>
            <person name="LaButti K.M."/>
            <person name="Lechner B.E."/>
            <person name="Liimatainen K."/>
            <person name="Lipzen A."/>
            <person name="Lukacs Z."/>
            <person name="Mihaltcheva S."/>
            <person name="Morgado L.N."/>
            <person name="Niskanen T."/>
            <person name="Noordeloos M.E."/>
            <person name="Ohm R.A."/>
            <person name="Ortiz-Santana B."/>
            <person name="Ovrebo C."/>
            <person name="Racz N."/>
            <person name="Riley R."/>
            <person name="Savchenko A."/>
            <person name="Shiryaev A."/>
            <person name="Soop K."/>
            <person name="Spirin V."/>
            <person name="Szebenyi C."/>
            <person name="Tomsovsky M."/>
            <person name="Tulloss R.E."/>
            <person name="Uehling J."/>
            <person name="Grigoriev I.V."/>
            <person name="Vagvolgyi C."/>
            <person name="Papp T."/>
            <person name="Martin F.M."/>
            <person name="Miettinen O."/>
            <person name="Hibbett D.S."/>
            <person name="Nagy L.G."/>
        </authorList>
    </citation>
    <scope>NUCLEOTIDE SEQUENCE [LARGE SCALE GENOMIC DNA]</scope>
    <source>
        <strain evidence="2 3">HHB13444</strain>
    </source>
</reference>
<feature type="compositionally biased region" description="Basic residues" evidence="1">
    <location>
        <begin position="24"/>
        <end position="36"/>
    </location>
</feature>
<feature type="compositionally biased region" description="Low complexity" evidence="1">
    <location>
        <begin position="340"/>
        <end position="353"/>
    </location>
</feature>
<feature type="compositionally biased region" description="Low complexity" evidence="1">
    <location>
        <begin position="1243"/>
        <end position="1260"/>
    </location>
</feature>
<feature type="compositionally biased region" description="Polar residues" evidence="1">
    <location>
        <begin position="127"/>
        <end position="145"/>
    </location>
</feature>
<proteinExistence type="predicted"/>
<feature type="region of interest" description="Disordered" evidence="1">
    <location>
        <begin position="1286"/>
        <end position="1311"/>
    </location>
</feature>
<dbReference type="Proteomes" id="UP000308197">
    <property type="component" value="Unassembled WGS sequence"/>
</dbReference>
<evidence type="ECO:0000313" key="2">
    <source>
        <dbReference type="EMBL" id="TFK83617.1"/>
    </source>
</evidence>
<feature type="compositionally biased region" description="Basic residues" evidence="1">
    <location>
        <begin position="262"/>
        <end position="275"/>
    </location>
</feature>
<feature type="compositionally biased region" description="Pro residues" evidence="1">
    <location>
        <begin position="638"/>
        <end position="649"/>
    </location>
</feature>
<dbReference type="InParanoid" id="A0A5C3P416"/>
<feature type="region of interest" description="Disordered" evidence="1">
    <location>
        <begin position="1159"/>
        <end position="1261"/>
    </location>
</feature>
<name>A0A5C3P416_9APHY</name>
<feature type="compositionally biased region" description="Acidic residues" evidence="1">
    <location>
        <begin position="566"/>
        <end position="577"/>
    </location>
</feature>
<organism evidence="2 3">
    <name type="scientific">Polyporus arcularius HHB13444</name>
    <dbReference type="NCBI Taxonomy" id="1314778"/>
    <lineage>
        <taxon>Eukaryota</taxon>
        <taxon>Fungi</taxon>
        <taxon>Dikarya</taxon>
        <taxon>Basidiomycota</taxon>
        <taxon>Agaricomycotina</taxon>
        <taxon>Agaricomycetes</taxon>
        <taxon>Polyporales</taxon>
        <taxon>Polyporaceae</taxon>
        <taxon>Polyporus</taxon>
    </lineage>
</organism>
<feature type="compositionally biased region" description="Polar residues" evidence="1">
    <location>
        <begin position="656"/>
        <end position="665"/>
    </location>
</feature>
<feature type="compositionally biased region" description="Polar residues" evidence="1">
    <location>
        <begin position="675"/>
        <end position="694"/>
    </location>
</feature>
<gene>
    <name evidence="2" type="ORF">K466DRAFT_498122</name>
</gene>
<feature type="compositionally biased region" description="Basic and acidic residues" evidence="1">
    <location>
        <begin position="616"/>
        <end position="628"/>
    </location>
</feature>
<feature type="compositionally biased region" description="Acidic residues" evidence="1">
    <location>
        <begin position="369"/>
        <end position="380"/>
    </location>
</feature>
<keyword evidence="3" id="KW-1185">Reference proteome</keyword>
<feature type="compositionally biased region" description="Basic residues" evidence="1">
    <location>
        <begin position="116"/>
        <end position="126"/>
    </location>
</feature>
<feature type="region of interest" description="Disordered" evidence="1">
    <location>
        <begin position="558"/>
        <end position="770"/>
    </location>
</feature>
<evidence type="ECO:0000256" key="1">
    <source>
        <dbReference type="SAM" id="MobiDB-lite"/>
    </source>
</evidence>
<feature type="region of interest" description="Disordered" evidence="1">
    <location>
        <begin position="905"/>
        <end position="924"/>
    </location>
</feature>
<feature type="compositionally biased region" description="Basic and acidic residues" evidence="1">
    <location>
        <begin position="235"/>
        <end position="247"/>
    </location>
</feature>
<feature type="compositionally biased region" description="Polar residues" evidence="1">
    <location>
        <begin position="161"/>
        <end position="184"/>
    </location>
</feature>
<dbReference type="EMBL" id="ML211379">
    <property type="protein sequence ID" value="TFK83617.1"/>
    <property type="molecule type" value="Genomic_DNA"/>
</dbReference>
<evidence type="ECO:0000313" key="3">
    <source>
        <dbReference type="Proteomes" id="UP000308197"/>
    </source>
</evidence>